<dbReference type="Gene3D" id="3.40.960.10">
    <property type="entry name" value="VSR Endonuclease"/>
    <property type="match status" value="1"/>
</dbReference>
<evidence type="ECO:0000313" key="1">
    <source>
        <dbReference type="EMBL" id="GII92565.1"/>
    </source>
</evidence>
<protein>
    <recommendedName>
        <fullName evidence="3">DUF559 domain-containing protein</fullName>
    </recommendedName>
</protein>
<proteinExistence type="predicted"/>
<gene>
    <name evidence="1" type="ORF">Ssi02_27960</name>
</gene>
<sequence length="302" mass="34050">MVRSAARRRAGVCILSRMNELTVRSTDQSDASTTYLSRVRLLLDAVPSAVLCRRTAAHTWGLRGQVMRGAATSWPIEVATNTDPGIAGCAVSPSVRPVGDITLHREFLVTTLDRTALDCARWLPRLEAVAILDQALRRGVHPDALRRRASLIYGAPGGRRVREMLALTDPRAGSPRESWVRVIVLDARLPRPTSQFTIPLSGGRTARLDLAWEDFKVAAEYDGHTRHTSDRDRFADERRRYELRELGWHVVPVRADVIPAHTAEFLTDIVNALLERGWHPSQEEMTRILAHIRTLRRPFLRR</sequence>
<keyword evidence="2" id="KW-1185">Reference proteome</keyword>
<name>A0A919V533_9ACTN</name>
<evidence type="ECO:0000313" key="2">
    <source>
        <dbReference type="Proteomes" id="UP000606172"/>
    </source>
</evidence>
<comment type="caution">
    <text evidence="1">The sequence shown here is derived from an EMBL/GenBank/DDBJ whole genome shotgun (WGS) entry which is preliminary data.</text>
</comment>
<accession>A0A919V533</accession>
<dbReference type="Proteomes" id="UP000606172">
    <property type="component" value="Unassembled WGS sequence"/>
</dbReference>
<dbReference type="AlphaFoldDB" id="A0A919V533"/>
<dbReference type="EMBL" id="BOOW01000018">
    <property type="protein sequence ID" value="GII92565.1"/>
    <property type="molecule type" value="Genomic_DNA"/>
</dbReference>
<reference evidence="1" key="1">
    <citation type="submission" date="2021-01" db="EMBL/GenBank/DDBJ databases">
        <title>Whole genome shotgun sequence of Sinosporangium siamense NBRC 109515.</title>
        <authorList>
            <person name="Komaki H."/>
            <person name="Tamura T."/>
        </authorList>
    </citation>
    <scope>NUCLEOTIDE SEQUENCE</scope>
    <source>
        <strain evidence="1">NBRC 109515</strain>
    </source>
</reference>
<evidence type="ECO:0008006" key="3">
    <source>
        <dbReference type="Google" id="ProtNLM"/>
    </source>
</evidence>
<organism evidence="1 2">
    <name type="scientific">Sinosporangium siamense</name>
    <dbReference type="NCBI Taxonomy" id="1367973"/>
    <lineage>
        <taxon>Bacteria</taxon>
        <taxon>Bacillati</taxon>
        <taxon>Actinomycetota</taxon>
        <taxon>Actinomycetes</taxon>
        <taxon>Streptosporangiales</taxon>
        <taxon>Streptosporangiaceae</taxon>
        <taxon>Sinosporangium</taxon>
    </lineage>
</organism>